<keyword evidence="2" id="KW-1133">Transmembrane helix</keyword>
<keyword evidence="2" id="KW-0812">Transmembrane</keyword>
<feature type="compositionally biased region" description="Polar residues" evidence="1">
    <location>
        <begin position="33"/>
        <end position="62"/>
    </location>
</feature>
<feature type="region of interest" description="Disordered" evidence="1">
    <location>
        <begin position="33"/>
        <end position="80"/>
    </location>
</feature>
<evidence type="ECO:0000256" key="2">
    <source>
        <dbReference type="SAM" id="Phobius"/>
    </source>
</evidence>
<keyword evidence="4" id="KW-1185">Reference proteome</keyword>
<dbReference type="GeneID" id="26683583"/>
<organism evidence="3 4">
    <name type="scientific">Diadromus pulchellus ascovirus 4a</name>
    <dbReference type="NCBI Taxonomy" id="158683"/>
    <lineage>
        <taxon>Viruses</taxon>
        <taxon>Varidnaviria</taxon>
        <taxon>Bamfordvirae</taxon>
        <taxon>Nucleocytoviricota</taxon>
        <taxon>Megaviricetes</taxon>
        <taxon>Pimascovirales</taxon>
        <taxon>Pimascovirales incertae sedis</taxon>
        <taxon>Ascoviridae</taxon>
        <taxon>Toursvirus</taxon>
        <taxon>Toursvirus dptv1a</taxon>
    </lineage>
</organism>
<reference evidence="3 4" key="1">
    <citation type="journal article" date="2009" name="PLoS ONE">
        <title>Symbiotic virus at the evolutionary intersection of three types of large DNA viruses; iridoviruses, ascoviruses, and ichnoviruses.</title>
        <authorList>
            <person name="Bigot Y."/>
            <person name="Renault S."/>
            <person name="Nicolas J."/>
            <person name="Moundras C."/>
            <person name="Demattei M.V."/>
            <person name="Samain S."/>
            <person name="Bideshi D.K."/>
            <person name="Federici B.A."/>
        </authorList>
    </citation>
    <scope>NUCLEOTIDE SEQUENCE [LARGE SCALE GENOMIC DNA]</scope>
</reference>
<evidence type="ECO:0000313" key="4">
    <source>
        <dbReference type="Proteomes" id="UP000203898"/>
    </source>
</evidence>
<evidence type="ECO:0000313" key="3">
    <source>
        <dbReference type="EMBL" id="CCA61395.1"/>
    </source>
</evidence>
<name>F2NYW7_9VIRU</name>
<dbReference type="RefSeq" id="YP_009640026.1">
    <property type="nucleotide sequence ID" value="NC_011335.1"/>
</dbReference>
<evidence type="ECO:0000256" key="1">
    <source>
        <dbReference type="SAM" id="MobiDB-lite"/>
    </source>
</evidence>
<sequence length="139" mass="15287">MMFKTVIALMAVASTLAANETLPFVIEQTTADWGSGSSTDIADSERSISTATSPTGDTTSIDNIVETRRDNETTSTPKPPRGGNRNFIYIIILTVGPLASVLLCVSFIKKQCKRQKYSFENRRESVMLNNPIYKSTTFP</sequence>
<feature type="transmembrane region" description="Helical" evidence="2">
    <location>
        <begin position="87"/>
        <end position="108"/>
    </location>
</feature>
<keyword evidence="2" id="KW-0472">Membrane</keyword>
<proteinExistence type="predicted"/>
<dbReference type="Proteomes" id="UP000203898">
    <property type="component" value="Segment"/>
</dbReference>
<dbReference type="EMBL" id="CU469068">
    <property type="protein sequence ID" value="CCA61395.1"/>
    <property type="molecule type" value="Genomic_DNA"/>
</dbReference>
<protein>
    <submittedName>
        <fullName evidence="3">Complete DpAV4 genome</fullName>
    </submittedName>
</protein>
<accession>F2NYW7</accession>
<dbReference type="KEGG" id="vg:26683583"/>